<evidence type="ECO:0000313" key="1">
    <source>
        <dbReference type="EMBL" id="TCI09823.1"/>
    </source>
</evidence>
<dbReference type="AlphaFoldDB" id="A0A4R0YSM1"/>
<protein>
    <submittedName>
        <fullName evidence="1">DUF3293 domain-containing protein</fullName>
    </submittedName>
</protein>
<dbReference type="EMBL" id="SJTG01000002">
    <property type="protein sequence ID" value="TCI09823.1"/>
    <property type="molecule type" value="Genomic_DNA"/>
</dbReference>
<dbReference type="Proteomes" id="UP000291822">
    <property type="component" value="Unassembled WGS sequence"/>
</dbReference>
<dbReference type="InterPro" id="IPR021710">
    <property type="entry name" value="DUF3293"/>
</dbReference>
<dbReference type="Pfam" id="PF11697">
    <property type="entry name" value="DUF3293"/>
    <property type="match status" value="1"/>
</dbReference>
<keyword evidence="2" id="KW-1185">Reference proteome</keyword>
<accession>A0A4R0YSM1</accession>
<sequence>MDEHLLAAFRATDYRVRLAGGGSASIRIDLPLPAPLRQLVGPRPWGFITAWNPRSQPRSREANRQAQRQLLSALRQRADTLGVSVGLGVGSNGWKEPSLLVVGPPTDALDQLARRFGQLGYVHGVGDGPAGLRLLSWP</sequence>
<comment type="caution">
    <text evidence="1">The sequence shown here is derived from an EMBL/GenBank/DDBJ whole genome shotgun (WGS) entry which is preliminary data.</text>
</comment>
<reference evidence="1 2" key="1">
    <citation type="submission" date="2019-02" db="EMBL/GenBank/DDBJ databases">
        <title>Dyella amyloliquefaciens sp. nov., isolated from forest soil.</title>
        <authorList>
            <person name="Gao Z.-H."/>
            <person name="Qiu L.-H."/>
        </authorList>
    </citation>
    <scope>NUCLEOTIDE SEQUENCE [LARGE SCALE GENOMIC DNA]</scope>
    <source>
        <strain evidence="1 2">KACC 12747</strain>
    </source>
</reference>
<dbReference type="RefSeq" id="WP_131407250.1">
    <property type="nucleotide sequence ID" value="NZ_SJTG01000002.1"/>
</dbReference>
<evidence type="ECO:0000313" key="2">
    <source>
        <dbReference type="Proteomes" id="UP000291822"/>
    </source>
</evidence>
<proteinExistence type="predicted"/>
<name>A0A4R0YSM1_9GAMM</name>
<organism evidence="1 2">
    <name type="scientific">Dyella soli</name>
    <dbReference type="NCBI Taxonomy" id="522319"/>
    <lineage>
        <taxon>Bacteria</taxon>
        <taxon>Pseudomonadati</taxon>
        <taxon>Pseudomonadota</taxon>
        <taxon>Gammaproteobacteria</taxon>
        <taxon>Lysobacterales</taxon>
        <taxon>Rhodanobacteraceae</taxon>
        <taxon>Dyella</taxon>
    </lineage>
</organism>
<gene>
    <name evidence="1" type="ORF">EZM97_12775</name>
</gene>